<dbReference type="EnsemblPlants" id="AVESA.00010b.r2.6AG1015350.1">
    <property type="protein sequence ID" value="AVESA.00010b.r2.6AG1015350.1.CDS"/>
    <property type="gene ID" value="AVESA.00010b.r2.6AG1015350"/>
</dbReference>
<reference evidence="1" key="2">
    <citation type="submission" date="2025-09" db="UniProtKB">
        <authorList>
            <consortium name="EnsemblPlants"/>
        </authorList>
    </citation>
    <scope>IDENTIFICATION</scope>
</reference>
<keyword evidence="2" id="KW-1185">Reference proteome</keyword>
<evidence type="ECO:0000313" key="2">
    <source>
        <dbReference type="Proteomes" id="UP001732700"/>
    </source>
</evidence>
<reference evidence="1" key="1">
    <citation type="submission" date="2021-05" db="EMBL/GenBank/DDBJ databases">
        <authorList>
            <person name="Scholz U."/>
            <person name="Mascher M."/>
            <person name="Fiebig A."/>
        </authorList>
    </citation>
    <scope>NUCLEOTIDE SEQUENCE [LARGE SCALE GENOMIC DNA]</scope>
</reference>
<organism evidence="1 2">
    <name type="scientific">Avena sativa</name>
    <name type="common">Oat</name>
    <dbReference type="NCBI Taxonomy" id="4498"/>
    <lineage>
        <taxon>Eukaryota</taxon>
        <taxon>Viridiplantae</taxon>
        <taxon>Streptophyta</taxon>
        <taxon>Embryophyta</taxon>
        <taxon>Tracheophyta</taxon>
        <taxon>Spermatophyta</taxon>
        <taxon>Magnoliopsida</taxon>
        <taxon>Liliopsida</taxon>
        <taxon>Poales</taxon>
        <taxon>Poaceae</taxon>
        <taxon>BOP clade</taxon>
        <taxon>Pooideae</taxon>
        <taxon>Poodae</taxon>
        <taxon>Poeae</taxon>
        <taxon>Poeae Chloroplast Group 1 (Aveneae type)</taxon>
        <taxon>Aveninae</taxon>
        <taxon>Avena</taxon>
    </lineage>
</organism>
<accession>A0ACD5YSB3</accession>
<name>A0ACD5YSB3_AVESA</name>
<protein>
    <submittedName>
        <fullName evidence="1">Uncharacterized protein</fullName>
    </submittedName>
</protein>
<sequence length="411" mass="45826">MKHPQRLRWARANFRGKPPSPRCGHTAVSIGHSKVVFFGGFVHDRFLNDIFVYDIDKRLWYTPECTGSGSDGQAGPCPRAFHVAVSIDNKMYIFGGRSEKASLGDLWVLDTGRAVWQWSALISFGDMPCPREFSSATVIGNSKILMYGGWDGSDCLSDLHVLDTQSLDWKKFTVAGLVPSPRCGHSATVIDNMLVIFGGRGANKSIFTDSWALNGIAEEEYNGGPTWTELNLSGHSMHARCGHSVTSGEHHLLLFGGHVTDGWRKECIILHMGTQWISLQTSNEPPPPRSYHSMTCIGHWFLLFGGSDGKRTFADLWCLVIEDDPIAKRCLIPNVESGSLITPANAQEFAVKETFVTQSGQIKLYIDKHFQQKVYNVCSSWRKNVFKGIYIIPPARCQLRGKLLLVLLVYF</sequence>
<proteinExistence type="predicted"/>
<evidence type="ECO:0000313" key="1">
    <source>
        <dbReference type="EnsemblPlants" id="AVESA.00010b.r2.6AG1015350.1.CDS"/>
    </source>
</evidence>
<dbReference type="Proteomes" id="UP001732700">
    <property type="component" value="Chromosome 6A"/>
</dbReference>